<reference evidence="3" key="1">
    <citation type="submission" date="2016-06" db="UniProtKB">
        <authorList>
            <consortium name="WormBaseParasite"/>
        </authorList>
    </citation>
    <scope>IDENTIFICATION</scope>
</reference>
<protein>
    <submittedName>
        <fullName evidence="3">Secreted protein</fullName>
    </submittedName>
</protein>
<proteinExistence type="predicted"/>
<accession>A0A183ERY2</accession>
<sequence>MWLLSKLTVFIVRFDPFRDLGLAVGATDGHCAGGAVVMRFSGLRVTASGRARAGNCGAAVESAACSQRGIKISLFGSSTKFG</sequence>
<organism evidence="3">
    <name type="scientific">Gongylonema pulchrum</name>
    <dbReference type="NCBI Taxonomy" id="637853"/>
    <lineage>
        <taxon>Eukaryota</taxon>
        <taxon>Metazoa</taxon>
        <taxon>Ecdysozoa</taxon>
        <taxon>Nematoda</taxon>
        <taxon>Chromadorea</taxon>
        <taxon>Rhabditida</taxon>
        <taxon>Spirurina</taxon>
        <taxon>Spiruromorpha</taxon>
        <taxon>Spiruroidea</taxon>
        <taxon>Gongylonematidae</taxon>
        <taxon>Gongylonema</taxon>
    </lineage>
</organism>
<keyword evidence="2" id="KW-1185">Reference proteome</keyword>
<name>A0A183ERY2_9BILA</name>
<dbReference type="EMBL" id="UYRT01098742">
    <property type="protein sequence ID" value="VDN41872.1"/>
    <property type="molecule type" value="Genomic_DNA"/>
</dbReference>
<dbReference type="AlphaFoldDB" id="A0A183ERY2"/>
<evidence type="ECO:0000313" key="3">
    <source>
        <dbReference type="WBParaSite" id="GPUH_0002375301-mRNA-1"/>
    </source>
</evidence>
<gene>
    <name evidence="1" type="ORF">GPUH_LOCUS23723</name>
</gene>
<reference evidence="1 2" key="2">
    <citation type="submission" date="2018-11" db="EMBL/GenBank/DDBJ databases">
        <authorList>
            <consortium name="Pathogen Informatics"/>
        </authorList>
    </citation>
    <scope>NUCLEOTIDE SEQUENCE [LARGE SCALE GENOMIC DNA]</scope>
</reference>
<dbReference type="Proteomes" id="UP000271098">
    <property type="component" value="Unassembled WGS sequence"/>
</dbReference>
<dbReference type="WBParaSite" id="GPUH_0002375301-mRNA-1">
    <property type="protein sequence ID" value="GPUH_0002375301-mRNA-1"/>
    <property type="gene ID" value="GPUH_0002375301"/>
</dbReference>
<evidence type="ECO:0000313" key="2">
    <source>
        <dbReference type="Proteomes" id="UP000271098"/>
    </source>
</evidence>
<evidence type="ECO:0000313" key="1">
    <source>
        <dbReference type="EMBL" id="VDN41872.1"/>
    </source>
</evidence>